<evidence type="ECO:0000256" key="3">
    <source>
        <dbReference type="ARBA" id="ARBA00022692"/>
    </source>
</evidence>
<organism evidence="9">
    <name type="scientific">Fusarium oxysporum f. sp. cepae</name>
    <dbReference type="NCBI Taxonomy" id="396571"/>
    <lineage>
        <taxon>Eukaryota</taxon>
        <taxon>Fungi</taxon>
        <taxon>Dikarya</taxon>
        <taxon>Ascomycota</taxon>
        <taxon>Pezizomycotina</taxon>
        <taxon>Sordariomycetes</taxon>
        <taxon>Hypocreomycetidae</taxon>
        <taxon>Hypocreales</taxon>
        <taxon>Nectriaceae</taxon>
        <taxon>Fusarium</taxon>
        <taxon>Fusarium oxysporum species complex</taxon>
    </lineage>
</organism>
<evidence type="ECO:0000256" key="2">
    <source>
        <dbReference type="ARBA" id="ARBA00022448"/>
    </source>
</evidence>
<evidence type="ECO:0000256" key="4">
    <source>
        <dbReference type="ARBA" id="ARBA00022989"/>
    </source>
</evidence>
<dbReference type="PROSITE" id="PS50850">
    <property type="entry name" value="MFS"/>
    <property type="match status" value="1"/>
</dbReference>
<dbReference type="InterPro" id="IPR011701">
    <property type="entry name" value="MFS"/>
</dbReference>
<keyword evidence="5 7" id="KW-0472">Membrane</keyword>
<dbReference type="InterPro" id="IPR020846">
    <property type="entry name" value="MFS_dom"/>
</dbReference>
<dbReference type="PANTHER" id="PTHR43791">
    <property type="entry name" value="PERMEASE-RELATED"/>
    <property type="match status" value="1"/>
</dbReference>
<dbReference type="GO" id="GO:0016020">
    <property type="term" value="C:membrane"/>
    <property type="evidence" value="ECO:0007669"/>
    <property type="project" value="UniProtKB-SubCell"/>
</dbReference>
<evidence type="ECO:0000256" key="5">
    <source>
        <dbReference type="ARBA" id="ARBA00023136"/>
    </source>
</evidence>
<name>A0A3L6N4Y2_FUSOX</name>
<keyword evidence="2" id="KW-0813">Transport</keyword>
<feature type="domain" description="Major facilitator superfamily (MFS) profile" evidence="8">
    <location>
        <begin position="1"/>
        <end position="219"/>
    </location>
</feature>
<keyword evidence="6" id="KW-0325">Glycoprotein</keyword>
<evidence type="ECO:0000256" key="6">
    <source>
        <dbReference type="ARBA" id="ARBA00023180"/>
    </source>
</evidence>
<comment type="subcellular location">
    <subcellularLocation>
        <location evidence="1">Membrane</location>
        <topology evidence="1">Multi-pass membrane protein</topology>
    </subcellularLocation>
</comment>
<feature type="transmembrane region" description="Helical" evidence="7">
    <location>
        <begin position="6"/>
        <end position="28"/>
    </location>
</feature>
<gene>
    <name evidence="9" type="ORF">BFJ65_g14336</name>
</gene>
<proteinExistence type="predicted"/>
<evidence type="ECO:0000256" key="7">
    <source>
        <dbReference type="SAM" id="Phobius"/>
    </source>
</evidence>
<comment type="caution">
    <text evidence="9">The sequence shown here is derived from an EMBL/GenBank/DDBJ whole genome shotgun (WGS) entry which is preliminary data.</text>
</comment>
<evidence type="ECO:0000313" key="9">
    <source>
        <dbReference type="EMBL" id="RKK12480.1"/>
    </source>
</evidence>
<dbReference type="Gene3D" id="1.20.1250.20">
    <property type="entry name" value="MFS general substrate transporter like domains"/>
    <property type="match status" value="1"/>
</dbReference>
<keyword evidence="4 7" id="KW-1133">Transmembrane helix</keyword>
<dbReference type="Pfam" id="PF07690">
    <property type="entry name" value="MFS_1"/>
    <property type="match status" value="1"/>
</dbReference>
<dbReference type="AlphaFoldDB" id="A0A3L6N4Y2"/>
<dbReference type="GO" id="GO:0022857">
    <property type="term" value="F:transmembrane transporter activity"/>
    <property type="evidence" value="ECO:0007669"/>
    <property type="project" value="InterPro"/>
</dbReference>
<reference evidence="9" key="1">
    <citation type="journal article" date="2018" name="Sci. Rep.">
        <title>Characterisation of pathogen-specific regions and novel effector candidates in Fusarium oxysporum f. sp. cepae.</title>
        <authorList>
            <person name="Armitage A.D."/>
            <person name="Taylor A."/>
            <person name="Sobczyk M.K."/>
            <person name="Baxter L."/>
            <person name="Greenfield B.P."/>
            <person name="Bates H.J."/>
            <person name="Wilson F."/>
            <person name="Jackson A.C."/>
            <person name="Ott S."/>
            <person name="Harrison R.J."/>
            <person name="Clarkson J.P."/>
        </authorList>
    </citation>
    <scope>NUCLEOTIDE SEQUENCE [LARGE SCALE GENOMIC DNA]</scope>
    <source>
        <strain evidence="9">FoC_Fus2</strain>
    </source>
</reference>
<feature type="transmembrane region" description="Helical" evidence="7">
    <location>
        <begin position="111"/>
        <end position="133"/>
    </location>
</feature>
<keyword evidence="3 7" id="KW-0812">Transmembrane</keyword>
<sequence>MKTLDYSLLVYLFFVGYFLCEVPSNMIMNKCRPSIYLPTIGFLAGRFFLGCIEAGLFPGAIYLLTCWYTKKEIGKRFCIFYTSGCIAPALGGIMAGAIVKGLKGVRGIPGWRWLFIVEGALTVFCGFGLYFLLPDYPRDARYFSPDQRRLAQIRILVDRQVSVDSTTRRMTSWQAFKAVVADGKAWFFLIAYSIIILGMSISYFVPTILKTMGYTKITA</sequence>
<dbReference type="EMBL" id="MRCU01000009">
    <property type="protein sequence ID" value="RKK12480.1"/>
    <property type="molecule type" value="Genomic_DNA"/>
</dbReference>
<feature type="transmembrane region" description="Helical" evidence="7">
    <location>
        <begin position="79"/>
        <end position="99"/>
    </location>
</feature>
<feature type="transmembrane region" description="Helical" evidence="7">
    <location>
        <begin position="40"/>
        <end position="64"/>
    </location>
</feature>
<accession>A0A3L6N4Y2</accession>
<dbReference type="SUPFAM" id="SSF103473">
    <property type="entry name" value="MFS general substrate transporter"/>
    <property type="match status" value="1"/>
</dbReference>
<evidence type="ECO:0000256" key="1">
    <source>
        <dbReference type="ARBA" id="ARBA00004141"/>
    </source>
</evidence>
<protein>
    <recommendedName>
        <fullName evidence="8">Major facilitator superfamily (MFS) profile domain-containing protein</fullName>
    </recommendedName>
</protein>
<dbReference type="Proteomes" id="UP000270866">
    <property type="component" value="Chromosome 11"/>
</dbReference>
<evidence type="ECO:0000259" key="8">
    <source>
        <dbReference type="PROSITE" id="PS50850"/>
    </source>
</evidence>
<dbReference type="InterPro" id="IPR036259">
    <property type="entry name" value="MFS_trans_sf"/>
</dbReference>
<feature type="transmembrane region" description="Helical" evidence="7">
    <location>
        <begin position="185"/>
        <end position="205"/>
    </location>
</feature>
<dbReference type="PANTHER" id="PTHR43791:SF38">
    <property type="entry name" value="MAJOR FACILITATOR SUPERFAMILY (MFS) PROFILE DOMAIN-CONTAINING PROTEIN"/>
    <property type="match status" value="1"/>
</dbReference>